<gene>
    <name evidence="3" type="ORF">CTEN210_17171</name>
</gene>
<dbReference type="Gene3D" id="3.10.450.50">
    <property type="match status" value="1"/>
</dbReference>
<feature type="compositionally biased region" description="Polar residues" evidence="1">
    <location>
        <begin position="215"/>
        <end position="224"/>
    </location>
</feature>
<feature type="compositionally biased region" description="Basic and acidic residues" evidence="1">
    <location>
        <begin position="225"/>
        <end position="236"/>
    </location>
</feature>
<accession>A0AAD3HEI2</accession>
<keyword evidence="4" id="KW-1185">Reference proteome</keyword>
<dbReference type="EMBL" id="BLLK01000069">
    <property type="protein sequence ID" value="GFH60695.1"/>
    <property type="molecule type" value="Genomic_DNA"/>
</dbReference>
<feature type="compositionally biased region" description="Polar residues" evidence="1">
    <location>
        <begin position="256"/>
        <end position="274"/>
    </location>
</feature>
<feature type="region of interest" description="Disordered" evidence="1">
    <location>
        <begin position="59"/>
        <end position="274"/>
    </location>
</feature>
<feature type="compositionally biased region" description="Basic and acidic residues" evidence="1">
    <location>
        <begin position="71"/>
        <end position="84"/>
    </location>
</feature>
<dbReference type="PROSITE" id="PS50177">
    <property type="entry name" value="NTF2_DOMAIN"/>
    <property type="match status" value="1"/>
</dbReference>
<sequence>MEDRHTLSEPRINSNASDGTLSWLVDVYRKGVDDPIDTIEISDQTLPPRKKKGKIVWRLPNDASRVPSFPADERRRIMDLFKERKKDRRKKQGKKNASSTTDQTSANNSVCSGGSTKENTDDGGDVKTKEDKPPPSTVSEKVTSSNQPVLGESKGDPLSTSTKSADDMLVEELTSTSEKTKKKKKKKKMKRQLSMDSVNGGDTSSHKRQELDTHPSPSTQQVEQTKQHVEEEKKMESTIQEEQPPPRSPPPPGFNASMSSLNLNENEGNPSTNGVSLNNIHHPLHLGLPPDGRYIVVPENDRPYHQHPSMPMPTKMSLAIPAAKAFVDLYYRNITMGQYGELCKYYTPHAQKSISVGGAHSVVASRRDIMLQLQSLSNSIFEMRGVVSQDSFDGRGAHILVTGTMQTGGVQTQFAHTISLVHIPQHSPFSFQIHNDALSLLTSGDEMAQPQSTQHNVHQSQSQPTQPGVANGASPHPRPPGLV</sequence>
<organism evidence="3 4">
    <name type="scientific">Chaetoceros tenuissimus</name>
    <dbReference type="NCBI Taxonomy" id="426638"/>
    <lineage>
        <taxon>Eukaryota</taxon>
        <taxon>Sar</taxon>
        <taxon>Stramenopiles</taxon>
        <taxon>Ochrophyta</taxon>
        <taxon>Bacillariophyta</taxon>
        <taxon>Coscinodiscophyceae</taxon>
        <taxon>Chaetocerotophycidae</taxon>
        <taxon>Chaetocerotales</taxon>
        <taxon>Chaetocerotaceae</taxon>
        <taxon>Chaetoceros</taxon>
    </lineage>
</organism>
<feature type="compositionally biased region" description="Polar residues" evidence="1">
    <location>
        <begin position="137"/>
        <end position="148"/>
    </location>
</feature>
<evidence type="ECO:0000259" key="2">
    <source>
        <dbReference type="PROSITE" id="PS50177"/>
    </source>
</evidence>
<protein>
    <recommendedName>
        <fullName evidence="2">NTF2 domain-containing protein</fullName>
    </recommendedName>
</protein>
<feature type="compositionally biased region" description="Basic and acidic residues" evidence="1">
    <location>
        <begin position="204"/>
        <end position="213"/>
    </location>
</feature>
<feature type="region of interest" description="Disordered" evidence="1">
    <location>
        <begin position="446"/>
        <end position="483"/>
    </location>
</feature>
<evidence type="ECO:0000313" key="4">
    <source>
        <dbReference type="Proteomes" id="UP001054902"/>
    </source>
</evidence>
<proteinExistence type="predicted"/>
<feature type="compositionally biased region" description="Basic and acidic residues" evidence="1">
    <location>
        <begin position="118"/>
        <end position="133"/>
    </location>
</feature>
<dbReference type="Proteomes" id="UP001054902">
    <property type="component" value="Unassembled WGS sequence"/>
</dbReference>
<feature type="compositionally biased region" description="Polar residues" evidence="1">
    <location>
        <begin position="449"/>
        <end position="468"/>
    </location>
</feature>
<feature type="compositionally biased region" description="Polar residues" evidence="1">
    <location>
        <begin position="194"/>
        <end position="203"/>
    </location>
</feature>
<comment type="caution">
    <text evidence="3">The sequence shown here is derived from an EMBL/GenBank/DDBJ whole genome shotgun (WGS) entry which is preliminary data.</text>
</comment>
<dbReference type="SUPFAM" id="SSF54427">
    <property type="entry name" value="NTF2-like"/>
    <property type="match status" value="1"/>
</dbReference>
<feature type="domain" description="NTF2" evidence="2">
    <location>
        <begin position="322"/>
        <end position="440"/>
    </location>
</feature>
<evidence type="ECO:0000256" key="1">
    <source>
        <dbReference type="SAM" id="MobiDB-lite"/>
    </source>
</evidence>
<dbReference type="InterPro" id="IPR018222">
    <property type="entry name" value="Nuclear_transport_factor_2_euk"/>
</dbReference>
<feature type="compositionally biased region" description="Basic residues" evidence="1">
    <location>
        <begin position="180"/>
        <end position="191"/>
    </location>
</feature>
<feature type="compositionally biased region" description="Basic residues" evidence="1">
    <location>
        <begin position="85"/>
        <end position="94"/>
    </location>
</feature>
<evidence type="ECO:0000313" key="3">
    <source>
        <dbReference type="EMBL" id="GFH60695.1"/>
    </source>
</evidence>
<feature type="compositionally biased region" description="Pro residues" evidence="1">
    <location>
        <begin position="243"/>
        <end position="253"/>
    </location>
</feature>
<feature type="compositionally biased region" description="Polar residues" evidence="1">
    <location>
        <begin position="96"/>
        <end position="117"/>
    </location>
</feature>
<reference evidence="3 4" key="1">
    <citation type="journal article" date="2021" name="Sci. Rep.">
        <title>The genome of the diatom Chaetoceros tenuissimus carries an ancient integrated fragment of an extant virus.</title>
        <authorList>
            <person name="Hongo Y."/>
            <person name="Kimura K."/>
            <person name="Takaki Y."/>
            <person name="Yoshida Y."/>
            <person name="Baba S."/>
            <person name="Kobayashi G."/>
            <person name="Nagasaki K."/>
            <person name="Hano T."/>
            <person name="Tomaru Y."/>
        </authorList>
    </citation>
    <scope>NUCLEOTIDE SEQUENCE [LARGE SCALE GENOMIC DNA]</scope>
    <source>
        <strain evidence="3 4">NIES-3715</strain>
    </source>
</reference>
<name>A0AAD3HEI2_9STRA</name>
<dbReference type="InterPro" id="IPR032710">
    <property type="entry name" value="NTF2-like_dom_sf"/>
</dbReference>
<dbReference type="AlphaFoldDB" id="A0AAD3HEI2"/>